<evidence type="ECO:0000256" key="9">
    <source>
        <dbReference type="ARBA" id="ARBA00043906"/>
    </source>
</evidence>
<dbReference type="InterPro" id="IPR001128">
    <property type="entry name" value="Cyt_P450"/>
</dbReference>
<sequence>MNVDDATTLSHKRISSIVFFRYANQPFGTWKKLGVKGPSPYPFVGNIPEMFDDRIGTCVSIAKWQKQYGRIFGAYFFRVPVLIVTDPDFLKHIFVKDFNNFTDRFFAGNRKLQQRIIRKGLFFEVGADWQRIRRIMSPTFSSGKLRLLTHYMNLTAQRLGENLKNFAASGTHVEAKKVYGAFTLDVICGTAFGLDTNSQQNLEAPFIQHAKSMLTFEKHIQIILGLAGSFPELASLFEFLDIGIFKKNDVKFFEKNLVALIQERKAHPERQKCTDFLQLLLEAEADKTHEFVGEKKLTAEEIAAQGIIFIMAGYETTSTTLQYMSYELAKNTDVQAKVKNEISKVLGDTTEPDYDKCKSLKYTEAAISETLRMYPPAHLLSRLAEREISFKDVKIPAHTGMIIPLYNIGRDPEFFEDPDSFKPDRFLNENKAKINPITYLPFGFGPRKCIAMRLAIMELKIAIVHILRAVEFVGVTPEVLDIEDFTGILVPRSPIKLHVRAVN</sequence>
<dbReference type="FunFam" id="1.10.630.10:FF:000042">
    <property type="entry name" value="Cytochrome P450"/>
    <property type="match status" value="1"/>
</dbReference>
<evidence type="ECO:0000256" key="6">
    <source>
        <dbReference type="ARBA" id="ARBA00022848"/>
    </source>
</evidence>
<dbReference type="CDD" id="cd11055">
    <property type="entry name" value="CYP3A-like"/>
    <property type="match status" value="1"/>
</dbReference>
<comment type="subcellular location">
    <subcellularLocation>
        <location evidence="2">Endoplasmic reticulum membrane</location>
        <topology evidence="2">Peripheral membrane protein</topology>
    </subcellularLocation>
    <subcellularLocation>
        <location evidence="1">Microsome membrane</location>
        <topology evidence="1">Peripheral membrane protein</topology>
    </subcellularLocation>
</comment>
<dbReference type="AlphaFoldDB" id="A0A8S3YCI5"/>
<name>A0A8S3YCI5_9EUPU</name>
<dbReference type="SUPFAM" id="SSF48264">
    <property type="entry name" value="Cytochrome P450"/>
    <property type="match status" value="1"/>
</dbReference>
<dbReference type="InterPro" id="IPR017972">
    <property type="entry name" value="Cyt_P450_CS"/>
</dbReference>
<comment type="similarity">
    <text evidence="3 11">Belongs to the cytochrome P450 family.</text>
</comment>
<dbReference type="PANTHER" id="PTHR24302">
    <property type="entry name" value="CYTOCHROME P450 FAMILY 3"/>
    <property type="match status" value="1"/>
</dbReference>
<gene>
    <name evidence="12" type="ORF">CUNI_LOCUS491</name>
</gene>
<evidence type="ECO:0000256" key="7">
    <source>
        <dbReference type="ARBA" id="ARBA00023002"/>
    </source>
</evidence>
<keyword evidence="7 11" id="KW-0560">Oxidoreductase</keyword>
<proteinExistence type="inferred from homology"/>
<dbReference type="Pfam" id="PF00067">
    <property type="entry name" value="p450"/>
    <property type="match status" value="1"/>
</dbReference>
<keyword evidence="8 10" id="KW-0408">Iron</keyword>
<dbReference type="InterPro" id="IPR036396">
    <property type="entry name" value="Cyt_P450_sf"/>
</dbReference>
<evidence type="ECO:0000313" key="13">
    <source>
        <dbReference type="Proteomes" id="UP000678393"/>
    </source>
</evidence>
<dbReference type="InterPro" id="IPR002401">
    <property type="entry name" value="Cyt_P450_E_grp-I"/>
</dbReference>
<evidence type="ECO:0000256" key="8">
    <source>
        <dbReference type="ARBA" id="ARBA00023004"/>
    </source>
</evidence>
<dbReference type="GO" id="GO:0005789">
    <property type="term" value="C:endoplasmic reticulum membrane"/>
    <property type="evidence" value="ECO:0007669"/>
    <property type="project" value="UniProtKB-SubCell"/>
</dbReference>
<evidence type="ECO:0008006" key="14">
    <source>
        <dbReference type="Google" id="ProtNLM"/>
    </source>
</evidence>
<evidence type="ECO:0000256" key="1">
    <source>
        <dbReference type="ARBA" id="ARBA00004174"/>
    </source>
</evidence>
<dbReference type="Proteomes" id="UP000678393">
    <property type="component" value="Unassembled WGS sequence"/>
</dbReference>
<organism evidence="12 13">
    <name type="scientific">Candidula unifasciata</name>
    <dbReference type="NCBI Taxonomy" id="100452"/>
    <lineage>
        <taxon>Eukaryota</taxon>
        <taxon>Metazoa</taxon>
        <taxon>Spiralia</taxon>
        <taxon>Lophotrochozoa</taxon>
        <taxon>Mollusca</taxon>
        <taxon>Gastropoda</taxon>
        <taxon>Heterobranchia</taxon>
        <taxon>Euthyneura</taxon>
        <taxon>Panpulmonata</taxon>
        <taxon>Eupulmonata</taxon>
        <taxon>Stylommatophora</taxon>
        <taxon>Helicina</taxon>
        <taxon>Helicoidea</taxon>
        <taxon>Geomitridae</taxon>
        <taxon>Candidula</taxon>
    </lineage>
</organism>
<dbReference type="PRINTS" id="PR00463">
    <property type="entry name" value="EP450I"/>
</dbReference>
<dbReference type="PRINTS" id="PR00385">
    <property type="entry name" value="P450"/>
</dbReference>
<evidence type="ECO:0000313" key="12">
    <source>
        <dbReference type="EMBL" id="CAG5114933.1"/>
    </source>
</evidence>
<dbReference type="PANTHER" id="PTHR24302:SF15">
    <property type="entry name" value="FATTY-ACID PEROXYGENASE"/>
    <property type="match status" value="1"/>
</dbReference>
<dbReference type="GO" id="GO:0016705">
    <property type="term" value="F:oxidoreductase activity, acting on paired donors, with incorporation or reduction of molecular oxygen"/>
    <property type="evidence" value="ECO:0007669"/>
    <property type="project" value="InterPro"/>
</dbReference>
<dbReference type="GO" id="GO:0005506">
    <property type="term" value="F:iron ion binding"/>
    <property type="evidence" value="ECO:0007669"/>
    <property type="project" value="InterPro"/>
</dbReference>
<dbReference type="EMBL" id="CAJHNH020000056">
    <property type="protein sequence ID" value="CAG5114933.1"/>
    <property type="molecule type" value="Genomic_DNA"/>
</dbReference>
<comment type="function">
    <text evidence="9">Cytochromes P450 are a group of heme-thiolate monooxygenases. They oxidize a variety of structurally unrelated compounds, including steroids, fatty acids, and xenobiotics.</text>
</comment>
<feature type="binding site" description="axial binding residue" evidence="10">
    <location>
        <position position="449"/>
    </location>
    <ligand>
        <name>heme</name>
        <dbReference type="ChEBI" id="CHEBI:30413"/>
    </ligand>
    <ligandPart>
        <name>Fe</name>
        <dbReference type="ChEBI" id="CHEBI:18248"/>
    </ligandPart>
</feature>
<dbReference type="Gene3D" id="1.10.630.10">
    <property type="entry name" value="Cytochrome P450"/>
    <property type="match status" value="1"/>
</dbReference>
<comment type="cofactor">
    <cofactor evidence="10">
        <name>heme</name>
        <dbReference type="ChEBI" id="CHEBI:30413"/>
    </cofactor>
</comment>
<keyword evidence="11" id="KW-0503">Monooxygenase</keyword>
<evidence type="ECO:0000256" key="10">
    <source>
        <dbReference type="PIRSR" id="PIRSR602401-1"/>
    </source>
</evidence>
<keyword evidence="6" id="KW-0492">Microsome</keyword>
<keyword evidence="6" id="KW-0256">Endoplasmic reticulum</keyword>
<protein>
    <recommendedName>
        <fullName evidence="14">Cytochrome P450</fullName>
    </recommendedName>
</protein>
<dbReference type="OrthoDB" id="1470350at2759"/>
<evidence type="ECO:0000256" key="3">
    <source>
        <dbReference type="ARBA" id="ARBA00010617"/>
    </source>
</evidence>
<evidence type="ECO:0000256" key="11">
    <source>
        <dbReference type="RuleBase" id="RU000461"/>
    </source>
</evidence>
<accession>A0A8S3YCI5</accession>
<keyword evidence="5 10" id="KW-0479">Metal-binding</keyword>
<dbReference type="InterPro" id="IPR050705">
    <property type="entry name" value="Cytochrome_P450_3A"/>
</dbReference>
<keyword evidence="4 10" id="KW-0349">Heme</keyword>
<evidence type="ECO:0000256" key="2">
    <source>
        <dbReference type="ARBA" id="ARBA00004406"/>
    </source>
</evidence>
<keyword evidence="13" id="KW-1185">Reference proteome</keyword>
<dbReference type="GO" id="GO:0020037">
    <property type="term" value="F:heme binding"/>
    <property type="evidence" value="ECO:0007669"/>
    <property type="project" value="InterPro"/>
</dbReference>
<reference evidence="12" key="1">
    <citation type="submission" date="2021-04" db="EMBL/GenBank/DDBJ databases">
        <authorList>
            <consortium name="Molecular Ecology Group"/>
        </authorList>
    </citation>
    <scope>NUCLEOTIDE SEQUENCE</scope>
</reference>
<dbReference type="PROSITE" id="PS00086">
    <property type="entry name" value="CYTOCHROME_P450"/>
    <property type="match status" value="1"/>
</dbReference>
<evidence type="ECO:0000256" key="5">
    <source>
        <dbReference type="ARBA" id="ARBA00022723"/>
    </source>
</evidence>
<comment type="caution">
    <text evidence="12">The sequence shown here is derived from an EMBL/GenBank/DDBJ whole genome shotgun (WGS) entry which is preliminary data.</text>
</comment>
<evidence type="ECO:0000256" key="4">
    <source>
        <dbReference type="ARBA" id="ARBA00022617"/>
    </source>
</evidence>
<dbReference type="GO" id="GO:0008395">
    <property type="term" value="F:steroid hydroxylase activity"/>
    <property type="evidence" value="ECO:0007669"/>
    <property type="project" value="TreeGrafter"/>
</dbReference>